<keyword evidence="2" id="KW-1185">Reference proteome</keyword>
<evidence type="ECO:0000313" key="1">
    <source>
        <dbReference type="EMBL" id="KAI8020574.1"/>
    </source>
</evidence>
<reference evidence="1 2" key="1">
    <citation type="journal article" date="2022" name="Plant J.">
        <title>Chromosome-level genome of Camellia lanceoleosa provides a valuable resource for understanding genome evolution and self-incompatibility.</title>
        <authorList>
            <person name="Gong W."/>
            <person name="Xiao S."/>
            <person name="Wang L."/>
            <person name="Liao Z."/>
            <person name="Chang Y."/>
            <person name="Mo W."/>
            <person name="Hu G."/>
            <person name="Li W."/>
            <person name="Zhao G."/>
            <person name="Zhu H."/>
            <person name="Hu X."/>
            <person name="Ji K."/>
            <person name="Xiang X."/>
            <person name="Song Q."/>
            <person name="Yuan D."/>
            <person name="Jin S."/>
            <person name="Zhang L."/>
        </authorList>
    </citation>
    <scope>NUCLEOTIDE SEQUENCE [LARGE SCALE GENOMIC DNA]</scope>
    <source>
        <strain evidence="1">SQ_2022a</strain>
    </source>
</reference>
<accession>A0ACC0I6P1</accession>
<gene>
    <name evidence="1" type="ORF">LOK49_LG04G03313</name>
</gene>
<evidence type="ECO:0000313" key="2">
    <source>
        <dbReference type="Proteomes" id="UP001060215"/>
    </source>
</evidence>
<dbReference type="EMBL" id="CM045759">
    <property type="protein sequence ID" value="KAI8020574.1"/>
    <property type="molecule type" value="Genomic_DNA"/>
</dbReference>
<name>A0ACC0I6P1_9ERIC</name>
<sequence>MGIGPFIDPVVWDKTENPMKRPKSIVDVGCGIGGSSTYLAKKYEAQCQGITLSPIQAQMVKGLAASQGLANKVCVSFIMLSTF</sequence>
<comment type="caution">
    <text evidence="1">The sequence shown here is derived from an EMBL/GenBank/DDBJ whole genome shotgun (WGS) entry which is preliminary data.</text>
</comment>
<proteinExistence type="predicted"/>
<protein>
    <submittedName>
        <fullName evidence="1">Uncharacterized protein</fullName>
    </submittedName>
</protein>
<organism evidence="1 2">
    <name type="scientific">Camellia lanceoleosa</name>
    <dbReference type="NCBI Taxonomy" id="1840588"/>
    <lineage>
        <taxon>Eukaryota</taxon>
        <taxon>Viridiplantae</taxon>
        <taxon>Streptophyta</taxon>
        <taxon>Embryophyta</taxon>
        <taxon>Tracheophyta</taxon>
        <taxon>Spermatophyta</taxon>
        <taxon>Magnoliopsida</taxon>
        <taxon>eudicotyledons</taxon>
        <taxon>Gunneridae</taxon>
        <taxon>Pentapetalae</taxon>
        <taxon>asterids</taxon>
        <taxon>Ericales</taxon>
        <taxon>Theaceae</taxon>
        <taxon>Camellia</taxon>
    </lineage>
</organism>
<dbReference type="Proteomes" id="UP001060215">
    <property type="component" value="Chromosome 2"/>
</dbReference>